<reference evidence="7" key="1">
    <citation type="submission" date="2016-11" db="EMBL/GenBank/DDBJ databases">
        <authorList>
            <person name="Varghese N."/>
            <person name="Submissions S."/>
        </authorList>
    </citation>
    <scope>NUCLEOTIDE SEQUENCE [LARGE SCALE GENOMIC DNA]</scope>
    <source>
        <strain evidence="7">DSM 26134</strain>
    </source>
</reference>
<dbReference type="Gene3D" id="1.10.760.10">
    <property type="entry name" value="Cytochrome c-like domain"/>
    <property type="match status" value="1"/>
</dbReference>
<evidence type="ECO:0000256" key="3">
    <source>
        <dbReference type="ARBA" id="ARBA00023004"/>
    </source>
</evidence>
<dbReference type="PANTHER" id="PTHR19328:SF75">
    <property type="entry name" value="ALDOSE SUGAR DEHYDROGENASE YLII"/>
    <property type="match status" value="1"/>
</dbReference>
<dbReference type="GO" id="GO:0009055">
    <property type="term" value="F:electron transfer activity"/>
    <property type="evidence" value="ECO:0007669"/>
    <property type="project" value="InterPro"/>
</dbReference>
<dbReference type="SUPFAM" id="SSF46626">
    <property type="entry name" value="Cytochrome c"/>
    <property type="match status" value="1"/>
</dbReference>
<name>A0A1M6W9N3_REIAG</name>
<dbReference type="InterPro" id="IPR036909">
    <property type="entry name" value="Cyt_c-like_dom_sf"/>
</dbReference>
<dbReference type="AlphaFoldDB" id="A0A1M6W9N3"/>
<dbReference type="PANTHER" id="PTHR19328">
    <property type="entry name" value="HEDGEHOG-INTERACTING PROTEIN"/>
    <property type="match status" value="1"/>
</dbReference>
<evidence type="ECO:0000313" key="6">
    <source>
        <dbReference type="EMBL" id="SHK90407.1"/>
    </source>
</evidence>
<keyword evidence="3 4" id="KW-0408">Iron</keyword>
<keyword evidence="7" id="KW-1185">Reference proteome</keyword>
<sequence>MKKTILWGTILCLGAWLVACQSNKSPERDFSAAKERFTTNCSGCHGAQMEAFTDRKWKHGNAPDSLFKTIKYGLSDLGMPTFEAAFTDEEINDLVAYIRTGIENTGQYEFEEETVRSDTFPATVDFDLKLDTIYSGGEVPWGMVFLPNGDLLVTEVKGELLRINAKQEKTKIKGVPSTQQFGQGGLMDIELHPDFDANQILYISYSKIKIEGSDTLATTAIARYKYAGDSLTDGKDLIVATPYSKKPYHFGSRIEFDAAGYLFFSVGDRGSRDVNPQNLDNHCGKIHRILDDGSIPENNPFVGDSTAVPSIYSYGHRNPQGIAFNPQDGLLWEHEHGPRGGDELNIIQASLNYGWPEVSYGINYDGTIFTSDTTRQGMQSPVHYWVPSIAPCGMDFVDSDLYPGWEGQLLTASLRFKYLNLCKIEGKKVVEEERLLHNIGRIRNVKVAPDGYIYVAIEQPGYIFKLLPIKKS</sequence>
<dbReference type="InterPro" id="IPR009056">
    <property type="entry name" value="Cyt_c-like_dom"/>
</dbReference>
<keyword evidence="1 4" id="KW-0349">Heme</keyword>
<protein>
    <submittedName>
        <fullName evidence="6">Glucose/arabinose dehydrogenase, beta-propeller fold</fullName>
    </submittedName>
</protein>
<evidence type="ECO:0000313" key="7">
    <source>
        <dbReference type="Proteomes" id="UP000184474"/>
    </source>
</evidence>
<dbReference type="InterPro" id="IPR011041">
    <property type="entry name" value="Quinoprot_gluc/sorb_DH_b-prop"/>
</dbReference>
<organism evidence="6 7">
    <name type="scientific">Reichenbachiella agariperforans</name>
    <dbReference type="NCBI Taxonomy" id="156994"/>
    <lineage>
        <taxon>Bacteria</taxon>
        <taxon>Pseudomonadati</taxon>
        <taxon>Bacteroidota</taxon>
        <taxon>Cytophagia</taxon>
        <taxon>Cytophagales</taxon>
        <taxon>Reichenbachiellaceae</taxon>
        <taxon>Reichenbachiella</taxon>
    </lineage>
</organism>
<dbReference type="GO" id="GO:0020037">
    <property type="term" value="F:heme binding"/>
    <property type="evidence" value="ECO:0007669"/>
    <property type="project" value="InterPro"/>
</dbReference>
<dbReference type="Gene3D" id="2.120.10.30">
    <property type="entry name" value="TolB, C-terminal domain"/>
    <property type="match status" value="1"/>
</dbReference>
<evidence type="ECO:0000256" key="1">
    <source>
        <dbReference type="ARBA" id="ARBA00022617"/>
    </source>
</evidence>
<proteinExistence type="predicted"/>
<evidence type="ECO:0000256" key="2">
    <source>
        <dbReference type="ARBA" id="ARBA00022723"/>
    </source>
</evidence>
<gene>
    <name evidence="6" type="ORF">SAMN04488028_11111</name>
</gene>
<dbReference type="GO" id="GO:0046872">
    <property type="term" value="F:metal ion binding"/>
    <property type="evidence" value="ECO:0007669"/>
    <property type="project" value="UniProtKB-KW"/>
</dbReference>
<evidence type="ECO:0000259" key="5">
    <source>
        <dbReference type="PROSITE" id="PS51007"/>
    </source>
</evidence>
<dbReference type="EMBL" id="FRAA01000011">
    <property type="protein sequence ID" value="SHK90407.1"/>
    <property type="molecule type" value="Genomic_DNA"/>
</dbReference>
<dbReference type="Pfam" id="PF07995">
    <property type="entry name" value="GSDH"/>
    <property type="match status" value="1"/>
</dbReference>
<dbReference type="Proteomes" id="UP000184474">
    <property type="component" value="Unassembled WGS sequence"/>
</dbReference>
<evidence type="ECO:0000256" key="4">
    <source>
        <dbReference type="PROSITE-ProRule" id="PRU00433"/>
    </source>
</evidence>
<dbReference type="RefSeq" id="WP_073125311.1">
    <property type="nucleotide sequence ID" value="NZ_FRAA01000011.1"/>
</dbReference>
<keyword evidence="2 4" id="KW-0479">Metal-binding</keyword>
<dbReference type="Pfam" id="PF13442">
    <property type="entry name" value="Cytochrome_CBB3"/>
    <property type="match status" value="1"/>
</dbReference>
<dbReference type="InterPro" id="IPR012938">
    <property type="entry name" value="Glc/Sorbosone_DH"/>
</dbReference>
<dbReference type="PROSITE" id="PS51007">
    <property type="entry name" value="CYTC"/>
    <property type="match status" value="1"/>
</dbReference>
<dbReference type="STRING" id="156994.SAMN04488028_11111"/>
<dbReference type="PROSITE" id="PS51257">
    <property type="entry name" value="PROKAR_LIPOPROTEIN"/>
    <property type="match status" value="1"/>
</dbReference>
<feature type="domain" description="Cytochrome c" evidence="5">
    <location>
        <begin position="28"/>
        <end position="102"/>
    </location>
</feature>
<dbReference type="SUPFAM" id="SSF50952">
    <property type="entry name" value="Soluble quinoprotein glucose dehydrogenase"/>
    <property type="match status" value="1"/>
</dbReference>
<accession>A0A1M6W9N3</accession>
<dbReference type="InterPro" id="IPR011042">
    <property type="entry name" value="6-blade_b-propeller_TolB-like"/>
</dbReference>